<evidence type="ECO:0008006" key="4">
    <source>
        <dbReference type="Google" id="ProtNLM"/>
    </source>
</evidence>
<name>A0A2G9H8E8_9LAMI</name>
<dbReference type="AlphaFoldDB" id="A0A2G9H8E8"/>
<feature type="region of interest" description="Disordered" evidence="1">
    <location>
        <begin position="93"/>
        <end position="142"/>
    </location>
</feature>
<evidence type="ECO:0000256" key="1">
    <source>
        <dbReference type="SAM" id="MobiDB-lite"/>
    </source>
</evidence>
<evidence type="ECO:0000313" key="3">
    <source>
        <dbReference type="Proteomes" id="UP000231279"/>
    </source>
</evidence>
<protein>
    <recommendedName>
        <fullName evidence="4">MHD1 domain-containing protein</fullName>
    </recommendedName>
</protein>
<dbReference type="OrthoDB" id="2015333at2759"/>
<reference evidence="3" key="1">
    <citation type="journal article" date="2018" name="Gigascience">
        <title>Genome assembly of the Pink Ipe (Handroanthus impetiginosus, Bignoniaceae), a highly valued, ecologically keystone Neotropical timber forest tree.</title>
        <authorList>
            <person name="Silva-Junior O.B."/>
            <person name="Grattapaglia D."/>
            <person name="Novaes E."/>
            <person name="Collevatti R.G."/>
        </authorList>
    </citation>
    <scope>NUCLEOTIDE SEQUENCE [LARGE SCALE GENOMIC DNA]</scope>
    <source>
        <strain evidence="3">cv. UFG-1</strain>
    </source>
</reference>
<dbReference type="EMBL" id="NKXS01002406">
    <property type="protein sequence ID" value="PIN13792.1"/>
    <property type="molecule type" value="Genomic_DNA"/>
</dbReference>
<dbReference type="PANTHER" id="PTHR31280:SF3">
    <property type="entry name" value="DNA TOPOISOMERASE 4 SUBUNIT B (DUF810)"/>
    <property type="match status" value="1"/>
</dbReference>
<keyword evidence="3" id="KW-1185">Reference proteome</keyword>
<dbReference type="STRING" id="429701.A0A2G9H8E8"/>
<feature type="compositionally biased region" description="Basic and acidic residues" evidence="1">
    <location>
        <begin position="131"/>
        <end position="142"/>
    </location>
</feature>
<comment type="caution">
    <text evidence="2">The sequence shown here is derived from an EMBL/GenBank/DDBJ whole genome shotgun (WGS) entry which is preliminary data.</text>
</comment>
<sequence>MEFSNPLLRRYRSDRRKLLEFLLSSGLIREIKTPGGPATSISSMEFDSLSTDYVLECIQSGGVLDISHAEKRYYDESLHPVVRHSQSGEVFYLHSDPDLGGSPPRRVPPPITRSHRDYFEPCKSPRSNSSADERSSMSRQETRINCQVSADPDVHSSNNITILSIGLPTLKTGLLDDDLRESAYEVFLACMLFSGIETHSTEVRKREKSSKFLAGLKHRRDKQHVESESNERHLKVLDTIRIQMQISEATDIFMRRRLTQFVMGKSSGQIDIPQLSLALLTGLLRSDFPSPKSYLHWKNRQANVLEELMSSDHKKTEKQMIRASLAKIRSTEDWDIKMSPSERSEVLLTLRQVALAFSSIPGRFGMEGETYYWTTGYHLNIRLYEKLLFSVFDILEDGQLLEEAEEILKLVKLTWSMLGITERLHHALFAWMLFQQFVATEEAILLEYAICEVDKVLSAEIYDDKEGAYMKSLMCSTIGNGCEIRLNLLQSIFLSISSWCDSKLQDYHLHFSQAPSIFRNHHSLRGW</sequence>
<organism evidence="2 3">
    <name type="scientific">Handroanthus impetiginosus</name>
    <dbReference type="NCBI Taxonomy" id="429701"/>
    <lineage>
        <taxon>Eukaryota</taxon>
        <taxon>Viridiplantae</taxon>
        <taxon>Streptophyta</taxon>
        <taxon>Embryophyta</taxon>
        <taxon>Tracheophyta</taxon>
        <taxon>Spermatophyta</taxon>
        <taxon>Magnoliopsida</taxon>
        <taxon>eudicotyledons</taxon>
        <taxon>Gunneridae</taxon>
        <taxon>Pentapetalae</taxon>
        <taxon>asterids</taxon>
        <taxon>lamiids</taxon>
        <taxon>Lamiales</taxon>
        <taxon>Bignoniaceae</taxon>
        <taxon>Crescentiina</taxon>
        <taxon>Tabebuia alliance</taxon>
        <taxon>Handroanthus</taxon>
    </lineage>
</organism>
<gene>
    <name evidence="2" type="ORF">CDL12_13584</name>
</gene>
<proteinExistence type="predicted"/>
<dbReference type="Proteomes" id="UP000231279">
    <property type="component" value="Unassembled WGS sequence"/>
</dbReference>
<dbReference type="PANTHER" id="PTHR31280">
    <property type="entry name" value="PROTEIN UNC-13 HOMOLOG"/>
    <property type="match status" value="1"/>
</dbReference>
<dbReference type="InterPro" id="IPR008528">
    <property type="entry name" value="unc-13_homologue"/>
</dbReference>
<accession>A0A2G9H8E8</accession>
<evidence type="ECO:0000313" key="2">
    <source>
        <dbReference type="EMBL" id="PIN13792.1"/>
    </source>
</evidence>